<proteinExistence type="predicted"/>
<dbReference type="RefSeq" id="XP_016462088.1">
    <property type="nucleotide sequence ID" value="XM_016606602.1"/>
</dbReference>
<dbReference type="AlphaFoldDB" id="A0A1S3ZCF8"/>
<gene>
    <name evidence="3" type="primary">LOC107785326</name>
</gene>
<dbReference type="PaxDb" id="4097-A0A1S3ZCF8"/>
<evidence type="ECO:0000256" key="2">
    <source>
        <dbReference type="SAM" id="Phobius"/>
    </source>
</evidence>
<keyword evidence="2" id="KW-1133">Transmembrane helix</keyword>
<evidence type="ECO:0000256" key="1">
    <source>
        <dbReference type="SAM" id="MobiDB-lite"/>
    </source>
</evidence>
<feature type="region of interest" description="Disordered" evidence="1">
    <location>
        <begin position="1"/>
        <end position="31"/>
    </location>
</feature>
<protein>
    <submittedName>
        <fullName evidence="3">Uncharacterized protein</fullName>
    </submittedName>
</protein>
<dbReference type="OrthoDB" id="10276487at2759"/>
<dbReference type="KEGG" id="nta:107785326"/>
<sequence length="264" mass="29903">MRTREGEVLSKDKEVPIEIKSDNEENSENEETQVFDKYFQGEKAGLPASIVTLTDEALTKAQIEINWKSFILTELCLSELRGRFSSAINQAMREELNKSERLKIITHRRFKNNVTSWFKTINPVHDKMVCDSVVSRKEAIAMVKFKNDETEETKSFQMHIVFNLEELTLNMVVGPPLSLCCDITFAWARQVNLTRYLLVGSVSESNEASEVGVAITLTDLARGMFDSDESIQSSFTASFMSTLGCLYMLVFIGITLIPCWAQGR</sequence>
<keyword evidence="2" id="KW-0472">Membrane</keyword>
<organism evidence="3">
    <name type="scientific">Nicotiana tabacum</name>
    <name type="common">Common tobacco</name>
    <dbReference type="NCBI Taxonomy" id="4097"/>
    <lineage>
        <taxon>Eukaryota</taxon>
        <taxon>Viridiplantae</taxon>
        <taxon>Streptophyta</taxon>
        <taxon>Embryophyta</taxon>
        <taxon>Tracheophyta</taxon>
        <taxon>Spermatophyta</taxon>
        <taxon>Magnoliopsida</taxon>
        <taxon>eudicotyledons</taxon>
        <taxon>Gunneridae</taxon>
        <taxon>Pentapetalae</taxon>
        <taxon>asterids</taxon>
        <taxon>lamiids</taxon>
        <taxon>Solanales</taxon>
        <taxon>Solanaceae</taxon>
        <taxon>Nicotianoideae</taxon>
        <taxon>Nicotianeae</taxon>
        <taxon>Nicotiana</taxon>
    </lineage>
</organism>
<accession>A0A1S3ZCF8</accession>
<reference evidence="3" key="1">
    <citation type="submission" date="2025-08" db="UniProtKB">
        <authorList>
            <consortium name="RefSeq"/>
        </authorList>
    </citation>
    <scope>IDENTIFICATION</scope>
</reference>
<feature type="compositionally biased region" description="Basic and acidic residues" evidence="1">
    <location>
        <begin position="1"/>
        <end position="23"/>
    </location>
</feature>
<feature type="transmembrane region" description="Helical" evidence="2">
    <location>
        <begin position="239"/>
        <end position="261"/>
    </location>
</feature>
<keyword evidence="2" id="KW-0812">Transmembrane</keyword>
<evidence type="ECO:0000313" key="3">
    <source>
        <dbReference type="RefSeq" id="XP_016462088.1"/>
    </source>
</evidence>
<name>A0A1S3ZCF8_TOBAC</name>